<reference evidence="12" key="1">
    <citation type="submission" date="2015-02" db="EMBL/GenBank/DDBJ databases">
        <title>Persistent natural infection of a Culex tritaeniorhynchus cell line with Culex tritaeniorhynchus rhabdovirus.</title>
        <authorList>
            <person name="Horie M."/>
            <person name="Gillich N."/>
            <person name="Kuwata R."/>
        </authorList>
    </citation>
    <scope>NUCLEOTIDE SEQUENCE [LARGE SCALE GENOMIC DNA]</scope>
    <source>
        <strain evidence="12">GHK</strain>
    </source>
</reference>
<dbReference type="Pfam" id="PF00974">
    <property type="entry name" value="Rhabdo_glycop_FD"/>
    <property type="match status" value="1"/>
</dbReference>
<keyword evidence="2 9" id="KW-0812">Transmembrane</keyword>
<keyword evidence="6 9" id="KW-1133">Transmembrane helix</keyword>
<keyword evidence="4" id="KW-0946">Virion</keyword>
<proteinExistence type="predicted"/>
<dbReference type="Proteomes" id="UP000156356">
    <property type="component" value="Genome"/>
</dbReference>
<evidence type="ECO:0000256" key="5">
    <source>
        <dbReference type="ARBA" id="ARBA00022879"/>
    </source>
</evidence>
<keyword evidence="5" id="KW-0261">Viral envelope protein</keyword>
<keyword evidence="3" id="KW-0732">Signal</keyword>
<keyword evidence="7 9" id="KW-0472">Membrane</keyword>
<evidence type="ECO:0000256" key="8">
    <source>
        <dbReference type="ARBA" id="ARBA00023180"/>
    </source>
</evidence>
<evidence type="ECO:0000256" key="7">
    <source>
        <dbReference type="ARBA" id="ARBA00023136"/>
    </source>
</evidence>
<sequence>MISLLIQLLALIATCSADLQVYIGPERVTQPWRILSPGRIDCSAIGTGLGLESLEGAREFNVSRWTPHMVGSVTGYTCSKIIRRTRCSRSFFGYDSVTKESQISLPPASACADAYQRYREHVNTDVEHPFPECRWLGDTVAESEAVEITISPVSFDPASGSYRDHLLAGDTCVKAPCLMANRKGYWVNTSDPESLCIEPEVIGLFIKGSTNGSVLMDKTFTSLSLAATSFRGGCLKSYCGKPGILLNTREWISGEPSLLAKLPGLAMLPSCSPGTAGYSSVSSGGVLSHVLHAYAVSSELKECSRIRTKLMLNETVSRSDIYHLSPRVIGIGPVYRYNKDHWESSIAKYIPIRLPKTTDGHHGNSLGLQWNTSMHVVWGHPVAFSQDVVDGPNGIFWYRGELVVPGLYGGDISDITESLTKALTRSSKTSGAMAHLPDVLSRLGEETSWTSPEVIRPIAHLSVFWSVVLIIMGILTTWLVVTWLKSRGGDKKPSTRGFPMYQW</sequence>
<evidence type="ECO:0000256" key="6">
    <source>
        <dbReference type="ARBA" id="ARBA00022989"/>
    </source>
</evidence>
<name>A0A125SXY5_9RHAB</name>
<feature type="transmembrane region" description="Helical" evidence="9">
    <location>
        <begin position="463"/>
        <end position="484"/>
    </location>
</feature>
<evidence type="ECO:0000259" key="11">
    <source>
        <dbReference type="Pfam" id="PF24833"/>
    </source>
</evidence>
<dbReference type="GO" id="GO:0055036">
    <property type="term" value="C:virion membrane"/>
    <property type="evidence" value="ECO:0007669"/>
    <property type="project" value="UniProtKB-SubCell"/>
</dbReference>
<dbReference type="InterPro" id="IPR001903">
    <property type="entry name" value="Rhabdo_glycop_FD"/>
</dbReference>
<dbReference type="Pfam" id="PF24833">
    <property type="entry name" value="Rhabdo_glycop_CD"/>
    <property type="match status" value="1"/>
</dbReference>
<dbReference type="InterPro" id="IPR055447">
    <property type="entry name" value="Rhabdo_glycop_CD"/>
</dbReference>
<evidence type="ECO:0000256" key="4">
    <source>
        <dbReference type="ARBA" id="ARBA00022844"/>
    </source>
</evidence>
<comment type="subcellular location">
    <subcellularLocation>
        <location evidence="1">Virion membrane</location>
        <topology evidence="1">Single-pass type I membrane protein</topology>
    </subcellularLocation>
</comment>
<dbReference type="SUPFAM" id="SSF161008">
    <property type="entry name" value="Viral glycoprotein ectodomain-like"/>
    <property type="match status" value="1"/>
</dbReference>
<evidence type="ECO:0000256" key="1">
    <source>
        <dbReference type="ARBA" id="ARBA00004563"/>
    </source>
</evidence>
<protein>
    <submittedName>
        <fullName evidence="12">Glycoprotein</fullName>
    </submittedName>
</protein>
<evidence type="ECO:0000256" key="3">
    <source>
        <dbReference type="ARBA" id="ARBA00022729"/>
    </source>
</evidence>
<evidence type="ECO:0000256" key="2">
    <source>
        <dbReference type="ARBA" id="ARBA00022692"/>
    </source>
</evidence>
<accession>A0A125SXY5</accession>
<evidence type="ECO:0000259" key="10">
    <source>
        <dbReference type="Pfam" id="PF00974"/>
    </source>
</evidence>
<evidence type="ECO:0000256" key="9">
    <source>
        <dbReference type="SAM" id="Phobius"/>
    </source>
</evidence>
<evidence type="ECO:0000313" key="12">
    <source>
        <dbReference type="EMBL" id="BAU46575.1"/>
    </source>
</evidence>
<dbReference type="GO" id="GO:0019031">
    <property type="term" value="C:viral envelope"/>
    <property type="evidence" value="ECO:0007669"/>
    <property type="project" value="UniProtKB-KW"/>
</dbReference>
<dbReference type="EMBL" id="LC026102">
    <property type="protein sequence ID" value="BAU46575.1"/>
    <property type="molecule type" value="Viral_cRNA"/>
</dbReference>
<feature type="domain" description="Spike glycoprotein G central" evidence="11">
    <location>
        <begin position="287"/>
        <end position="394"/>
    </location>
</feature>
<gene>
    <name evidence="12" type="primary">G</name>
</gene>
<feature type="domain" description="Spike glycoprotein fusion" evidence="10">
    <location>
        <begin position="73"/>
        <end position="172"/>
    </location>
</feature>
<organism evidence="12">
    <name type="scientific">Culex tritaeniorhynchus rhabdovirus</name>
    <dbReference type="NCBI Taxonomy" id="936308"/>
    <lineage>
        <taxon>Viruses</taxon>
        <taxon>Riboviria</taxon>
        <taxon>Orthornavirae</taxon>
        <taxon>Negarnaviricota</taxon>
        <taxon>Haploviricotina</taxon>
        <taxon>Monjiviricetes</taxon>
        <taxon>Mononegavirales</taxon>
        <taxon>Rhabdoviridae</taxon>
        <taxon>Alpharhabdovirinae</taxon>
        <taxon>Merhavirus</taxon>
        <taxon>Merhavirus tritaeniorhynchus</taxon>
    </lineage>
</organism>
<keyword evidence="8" id="KW-0325">Glycoprotein</keyword>